<keyword evidence="5 10" id="KW-0547">Nucleotide-binding</keyword>
<keyword evidence="8 10" id="KW-0030">Aminoacyl-tRNA synthetase</keyword>
<keyword evidence="4 10" id="KW-0436">Ligase</keyword>
<dbReference type="Gene3D" id="3.40.50.620">
    <property type="entry name" value="HUPs"/>
    <property type="match status" value="2"/>
</dbReference>
<reference evidence="11 12" key="1">
    <citation type="submission" date="2019-03" db="EMBL/GenBank/DDBJ databases">
        <title>Genomic Encyclopedia of Type Strains, Phase IV (KMG-IV): sequencing the most valuable type-strain genomes for metagenomic binning, comparative biology and taxonomic classification.</title>
        <authorList>
            <person name="Goeker M."/>
        </authorList>
    </citation>
    <scope>NUCLEOTIDE SEQUENCE [LARGE SCALE GENOMIC DNA]</scope>
    <source>
        <strain evidence="11 12">DSM 2132</strain>
    </source>
</reference>
<dbReference type="InterPro" id="IPR014729">
    <property type="entry name" value="Rossmann-like_a/b/a_fold"/>
</dbReference>
<dbReference type="Pfam" id="PF01921">
    <property type="entry name" value="tRNA-synt_1f"/>
    <property type="match status" value="1"/>
</dbReference>
<keyword evidence="12" id="KW-1185">Reference proteome</keyword>
<gene>
    <name evidence="10" type="primary">lysS</name>
    <name evidence="11" type="ORF">EV659_10377</name>
</gene>
<comment type="similarity">
    <text evidence="2 10">Belongs to the class-I aminoacyl-tRNA synthetase family.</text>
</comment>
<evidence type="ECO:0000256" key="2">
    <source>
        <dbReference type="ARBA" id="ARBA00005594"/>
    </source>
</evidence>
<feature type="binding site" evidence="10">
    <location>
        <position position="303"/>
    </location>
    <ligand>
        <name>ATP</name>
        <dbReference type="ChEBI" id="CHEBI:30616"/>
    </ligand>
</feature>
<comment type="catalytic activity">
    <reaction evidence="9 10">
        <text>tRNA(Lys) + L-lysine + ATP = L-lysyl-tRNA(Lys) + AMP + diphosphate</text>
        <dbReference type="Rhea" id="RHEA:20792"/>
        <dbReference type="Rhea" id="RHEA-COMP:9696"/>
        <dbReference type="Rhea" id="RHEA-COMP:9697"/>
        <dbReference type="ChEBI" id="CHEBI:30616"/>
        <dbReference type="ChEBI" id="CHEBI:32551"/>
        <dbReference type="ChEBI" id="CHEBI:33019"/>
        <dbReference type="ChEBI" id="CHEBI:78442"/>
        <dbReference type="ChEBI" id="CHEBI:78529"/>
        <dbReference type="ChEBI" id="CHEBI:456215"/>
        <dbReference type="EC" id="6.1.1.6"/>
    </reaction>
</comment>
<evidence type="ECO:0000256" key="5">
    <source>
        <dbReference type="ARBA" id="ARBA00022741"/>
    </source>
</evidence>
<evidence type="ECO:0000256" key="10">
    <source>
        <dbReference type="HAMAP-Rule" id="MF_00177"/>
    </source>
</evidence>
<proteinExistence type="inferred from homology"/>
<dbReference type="GO" id="GO:0006430">
    <property type="term" value="P:lysyl-tRNA aminoacylation"/>
    <property type="evidence" value="ECO:0007669"/>
    <property type="project" value="UniProtKB-UniRule"/>
</dbReference>
<evidence type="ECO:0000256" key="7">
    <source>
        <dbReference type="ARBA" id="ARBA00022917"/>
    </source>
</evidence>
<comment type="caution">
    <text evidence="11">The sequence shown here is derived from an EMBL/GenBank/DDBJ whole genome shotgun (WGS) entry which is preliminary data.</text>
</comment>
<dbReference type="PROSITE" id="PS00178">
    <property type="entry name" value="AA_TRNA_LIGASE_I"/>
    <property type="match status" value="1"/>
</dbReference>
<dbReference type="NCBIfam" id="NF001968">
    <property type="entry name" value="PRK00750.1-2"/>
    <property type="match status" value="1"/>
</dbReference>
<feature type="short sequence motif" description="'HIGH' region" evidence="10">
    <location>
        <begin position="53"/>
        <end position="61"/>
    </location>
</feature>
<organism evidence="11 12">
    <name type="scientific">Rhodothalassium salexigens DSM 2132</name>
    <dbReference type="NCBI Taxonomy" id="1188247"/>
    <lineage>
        <taxon>Bacteria</taxon>
        <taxon>Pseudomonadati</taxon>
        <taxon>Pseudomonadota</taxon>
        <taxon>Alphaproteobacteria</taxon>
        <taxon>Rhodothalassiales</taxon>
        <taxon>Rhodothalassiaceae</taxon>
        <taxon>Rhodothalassium</taxon>
    </lineage>
</organism>
<dbReference type="GO" id="GO:0004824">
    <property type="term" value="F:lysine-tRNA ligase activity"/>
    <property type="evidence" value="ECO:0007669"/>
    <property type="project" value="UniProtKB-UniRule"/>
</dbReference>
<dbReference type="InterPro" id="IPR020751">
    <property type="entry name" value="aa-tRNA-synth_I_codon-bd_sub2"/>
</dbReference>
<dbReference type="InterPro" id="IPR008925">
    <property type="entry name" value="aa_tRNA-synth_I_cd-bd_sf"/>
</dbReference>
<dbReference type="Gene3D" id="1.10.10.350">
    <property type="match status" value="1"/>
</dbReference>
<dbReference type="Proteomes" id="UP000295399">
    <property type="component" value="Unassembled WGS sequence"/>
</dbReference>
<evidence type="ECO:0000313" key="11">
    <source>
        <dbReference type="EMBL" id="TCP36190.1"/>
    </source>
</evidence>
<dbReference type="PANTHER" id="PTHR37940">
    <property type="entry name" value="LYSINE--TRNA LIGASE"/>
    <property type="match status" value="1"/>
</dbReference>
<dbReference type="InterPro" id="IPR001412">
    <property type="entry name" value="aa-tRNA-synth_I_CS"/>
</dbReference>
<dbReference type="SUPFAM" id="SSF52374">
    <property type="entry name" value="Nucleotidylyl transferase"/>
    <property type="match status" value="1"/>
</dbReference>
<dbReference type="GO" id="GO:0000049">
    <property type="term" value="F:tRNA binding"/>
    <property type="evidence" value="ECO:0007669"/>
    <property type="project" value="InterPro"/>
</dbReference>
<accession>A0A4R2PKV0</accession>
<dbReference type="HAMAP" id="MF_00177">
    <property type="entry name" value="Lys_tRNA_synth_class1"/>
    <property type="match status" value="1"/>
</dbReference>
<evidence type="ECO:0000256" key="3">
    <source>
        <dbReference type="ARBA" id="ARBA00022490"/>
    </source>
</evidence>
<evidence type="ECO:0000313" key="12">
    <source>
        <dbReference type="Proteomes" id="UP000295399"/>
    </source>
</evidence>
<keyword evidence="6 10" id="KW-0067">ATP-binding</keyword>
<evidence type="ECO:0000256" key="8">
    <source>
        <dbReference type="ARBA" id="ARBA00023146"/>
    </source>
</evidence>
<sequence>MATRSVPTPADLTSLAQDAKAWPFVEARRVLKRVADAGGPEKGFVLFETGYGPSGLPHIGTFGEVARTTMVMRALQWLAPDLPTKLICFSDDMDGLRKVPGNVPNQDMMAAHLDEPLTVVPDPFGTHDSFGAHNNARLRAFLDRFGFEYEFYSATDCYKSGRMDASLQKVLANYDAVIDVVLPTLGEERRKTYCPFLPISPTTGKVLQVPLVERDADAGTVTFRNEDGSLFTVPVTGGHVKCQWKVDWAMRWDALGVDYEMAGKDLIESVKLSSRITQILGNRPPEGFSYELFLDDRGEKISKSRGNGISIEDWLRYATQESLALYMFQAPRKAKKLYFDVIPKAVDEYYTHLAKFADQTPAQQVENPVFHIHGGAVPAVHMPVSFALLLNLVSAAHTEDKARLWGYVSRYAPDTTPDSHPALDALMDYAIAYFDDFVAPTKRYRLPDATERAGLEDLARRLRALPADADGDTIQNEVFAAGKTAEFDNLRDWFKALYEVLLGQSQGPRMGGFIALYGVDPTLAMIDQVLAGQPLGQTEPAS</sequence>
<dbReference type="AlphaFoldDB" id="A0A4R2PKV0"/>
<evidence type="ECO:0000256" key="6">
    <source>
        <dbReference type="ARBA" id="ARBA00022840"/>
    </source>
</evidence>
<keyword evidence="7 10" id="KW-0648">Protein biosynthesis</keyword>
<dbReference type="InterPro" id="IPR002904">
    <property type="entry name" value="Lys-tRNA-ligase"/>
</dbReference>
<keyword evidence="3 10" id="KW-0963">Cytoplasm</keyword>
<dbReference type="EMBL" id="SLXO01000003">
    <property type="protein sequence ID" value="TCP36190.1"/>
    <property type="molecule type" value="Genomic_DNA"/>
</dbReference>
<dbReference type="PANTHER" id="PTHR37940:SF1">
    <property type="entry name" value="LYSINE--TRNA LIGASE"/>
    <property type="match status" value="1"/>
</dbReference>
<dbReference type="NCBIfam" id="TIGR00467">
    <property type="entry name" value="lysS_arch"/>
    <property type="match status" value="1"/>
</dbReference>
<feature type="short sequence motif" description="'KMSKS' region" evidence="10">
    <location>
        <begin position="300"/>
        <end position="304"/>
    </location>
</feature>
<dbReference type="GO" id="GO:0005737">
    <property type="term" value="C:cytoplasm"/>
    <property type="evidence" value="ECO:0007669"/>
    <property type="project" value="UniProtKB-SubCell"/>
</dbReference>
<evidence type="ECO:0000256" key="1">
    <source>
        <dbReference type="ARBA" id="ARBA00004496"/>
    </source>
</evidence>
<dbReference type="SUPFAM" id="SSF48163">
    <property type="entry name" value="An anticodon-binding domain of class I aminoacyl-tRNA synthetases"/>
    <property type="match status" value="1"/>
</dbReference>
<comment type="subcellular location">
    <subcellularLocation>
        <location evidence="1 10">Cytoplasm</location>
    </subcellularLocation>
</comment>
<name>A0A4R2PKV0_RHOSA</name>
<dbReference type="OrthoDB" id="9803151at2"/>
<dbReference type="GO" id="GO:0005524">
    <property type="term" value="F:ATP binding"/>
    <property type="evidence" value="ECO:0007669"/>
    <property type="project" value="UniProtKB-UniRule"/>
</dbReference>
<dbReference type="InParanoid" id="A0A4R2PKV0"/>
<evidence type="ECO:0000256" key="9">
    <source>
        <dbReference type="ARBA" id="ARBA00048573"/>
    </source>
</evidence>
<dbReference type="RefSeq" id="WP_132707753.1">
    <property type="nucleotide sequence ID" value="NZ_JACIGF010000003.1"/>
</dbReference>
<protein>
    <recommendedName>
        <fullName evidence="10">Lysine--tRNA ligase</fullName>
        <ecNumber evidence="10">6.1.1.6</ecNumber>
    </recommendedName>
    <alternativeName>
        <fullName evidence="10">Lysyl-tRNA synthetase</fullName>
        <shortName evidence="10">LysRS</shortName>
    </alternativeName>
</protein>
<dbReference type="EC" id="6.1.1.6" evidence="10"/>
<evidence type="ECO:0000256" key="4">
    <source>
        <dbReference type="ARBA" id="ARBA00022598"/>
    </source>
</evidence>